<feature type="compositionally biased region" description="Polar residues" evidence="1">
    <location>
        <begin position="44"/>
        <end position="60"/>
    </location>
</feature>
<reference evidence="3" key="1">
    <citation type="submission" date="2020-05" db="EMBL/GenBank/DDBJ databases">
        <title>Phylogenomic resolution of chytrid fungi.</title>
        <authorList>
            <person name="Stajich J.E."/>
            <person name="Amses K."/>
            <person name="Simmons R."/>
            <person name="Seto K."/>
            <person name="Myers J."/>
            <person name="Bonds A."/>
            <person name="Quandt C.A."/>
            <person name="Barry K."/>
            <person name="Liu P."/>
            <person name="Grigoriev I."/>
            <person name="Longcore J.E."/>
            <person name="James T.Y."/>
        </authorList>
    </citation>
    <scope>NUCLEOTIDE SEQUENCE</scope>
    <source>
        <strain evidence="3">PLAUS21</strain>
    </source>
</reference>
<name>A0AAD5Y4F9_9FUNG</name>
<feature type="compositionally biased region" description="Basic and acidic residues" evidence="1">
    <location>
        <begin position="69"/>
        <end position="102"/>
    </location>
</feature>
<protein>
    <submittedName>
        <fullName evidence="3">Microfibrillar-associated protein 1</fullName>
    </submittedName>
</protein>
<feature type="region of interest" description="Disordered" evidence="1">
    <location>
        <begin position="1"/>
        <end position="139"/>
    </location>
</feature>
<evidence type="ECO:0000259" key="2">
    <source>
        <dbReference type="Pfam" id="PF06991"/>
    </source>
</evidence>
<dbReference type="InterPro" id="IPR033194">
    <property type="entry name" value="MFAP1"/>
</dbReference>
<evidence type="ECO:0000313" key="4">
    <source>
        <dbReference type="Proteomes" id="UP001210925"/>
    </source>
</evidence>
<dbReference type="AlphaFoldDB" id="A0AAD5Y4F9"/>
<organism evidence="3 4">
    <name type="scientific">Boothiomyces macroporosus</name>
    <dbReference type="NCBI Taxonomy" id="261099"/>
    <lineage>
        <taxon>Eukaryota</taxon>
        <taxon>Fungi</taxon>
        <taxon>Fungi incertae sedis</taxon>
        <taxon>Chytridiomycota</taxon>
        <taxon>Chytridiomycota incertae sedis</taxon>
        <taxon>Chytridiomycetes</taxon>
        <taxon>Rhizophydiales</taxon>
        <taxon>Terramycetaceae</taxon>
        <taxon>Boothiomyces</taxon>
    </lineage>
</organism>
<dbReference type="PANTHER" id="PTHR15327">
    <property type="entry name" value="MICROFIBRIL-ASSOCIATED PROTEIN"/>
    <property type="match status" value="1"/>
</dbReference>
<keyword evidence="4" id="KW-1185">Reference proteome</keyword>
<dbReference type="InterPro" id="IPR009730">
    <property type="entry name" value="MFAP1_C"/>
</dbReference>
<evidence type="ECO:0000256" key="1">
    <source>
        <dbReference type="SAM" id="MobiDB-lite"/>
    </source>
</evidence>
<proteinExistence type="predicted"/>
<dbReference type="Proteomes" id="UP001210925">
    <property type="component" value="Unassembled WGS sequence"/>
</dbReference>
<dbReference type="EMBL" id="JADGKB010000021">
    <property type="protein sequence ID" value="KAJ3259105.1"/>
    <property type="molecule type" value="Genomic_DNA"/>
</dbReference>
<accession>A0AAD5Y4F9</accession>
<sequence length="382" mass="43884">MPPKIYRRGVVPEGAKLDESSSSDSESEPEQIQEPVKVDRRLQRLQQKPSTQQNASSQKDGQVDEESEEARRQRIREKALARRKAEQTTEKQEFGQKIEIKPAARKPVAPAAAPATQEESSEYTSGSESESEEDAYPKRVLLKPVFVPKDSRETILEQERLAKEAEEAEKKRKEMLEERKQESSELVVELLRKEMAEAEQQMDRMLIDDTDGVDEEAEELAWKIRELSRIKRDREEREMRLVDQDDIERRREMTDEQVLEENKADGKIGVEKTKYRFLQKYYHKGAFYVGEGKVGEALAKTDEAAPTAQDMADRTAMPSVLQVKNFGMRSRTKYTHLTDQDTTGFDAAWSKPENFSSSIQQRMGGMKSGFTKPATKKRKTEN</sequence>
<gene>
    <name evidence="3" type="primary">MFAP1</name>
    <name evidence="3" type="ORF">HK103_002992</name>
</gene>
<feature type="domain" description="Micro-fibrillar-associated protein 1 C-terminal" evidence="2">
    <location>
        <begin position="131"/>
        <end position="342"/>
    </location>
</feature>
<comment type="caution">
    <text evidence="3">The sequence shown here is derived from an EMBL/GenBank/DDBJ whole genome shotgun (WGS) entry which is preliminary data.</text>
</comment>
<evidence type="ECO:0000313" key="3">
    <source>
        <dbReference type="EMBL" id="KAJ3259105.1"/>
    </source>
</evidence>
<dbReference type="Pfam" id="PF06991">
    <property type="entry name" value="MFAP1"/>
    <property type="match status" value="1"/>
</dbReference>
<feature type="region of interest" description="Disordered" evidence="1">
    <location>
        <begin position="359"/>
        <end position="382"/>
    </location>
</feature>
<feature type="region of interest" description="Disordered" evidence="1">
    <location>
        <begin position="157"/>
        <end position="181"/>
    </location>
</feature>
<feature type="compositionally biased region" description="Low complexity" evidence="1">
    <location>
        <begin position="105"/>
        <end position="115"/>
    </location>
</feature>